<dbReference type="EMBL" id="CP025746">
    <property type="protein sequence ID" value="QAA35101.1"/>
    <property type="molecule type" value="Genomic_DNA"/>
</dbReference>
<dbReference type="OrthoDB" id="9994471at2"/>
<feature type="transmembrane region" description="Helical" evidence="1">
    <location>
        <begin position="12"/>
        <end position="31"/>
    </location>
</feature>
<evidence type="ECO:0008006" key="4">
    <source>
        <dbReference type="Google" id="ProtNLM"/>
    </source>
</evidence>
<evidence type="ECO:0000313" key="3">
    <source>
        <dbReference type="Proteomes" id="UP000286268"/>
    </source>
</evidence>
<reference evidence="2 3" key="1">
    <citation type="submission" date="2018-01" db="EMBL/GenBank/DDBJ databases">
        <title>Genome Sequencing and Assembly of Anaerobacter polyendosporus strain CT4.</title>
        <authorList>
            <person name="Tachaapaikoon C."/>
            <person name="Sutheeworapong S."/>
            <person name="Jenjaroenpun P."/>
            <person name="Wongsurawat T."/>
            <person name="Nookeaw I."/>
            <person name="Cheawchanlertfa P."/>
            <person name="Kosugi A."/>
            <person name="Cheevadhanarak S."/>
            <person name="Ratanakhanokchai K."/>
        </authorList>
    </citation>
    <scope>NUCLEOTIDE SEQUENCE [LARGE SCALE GENOMIC DNA]</scope>
    <source>
        <strain evidence="2 3">CT4</strain>
    </source>
</reference>
<name>A0A3R5TJT4_9CLOT</name>
<dbReference type="Proteomes" id="UP000286268">
    <property type="component" value="Chromosome"/>
</dbReference>
<dbReference type="KEGG" id="cmah:C1I91_27585"/>
<sequence length="165" mass="19467">MNLYERLKISRSIVISILMLTSIMALVYPILKKSQKETLQYKTEKFFNDIINEQYDEAFKFVDYKENSKQDLVEAKENKKIKWISRLRRQRANGVRIEACTKVKIDNTEYPVGTVRLIVNKKGILEEYIIGVTYVRINDGYKIRNISKIDDSIQEEICGRIVETY</sequence>
<gene>
    <name evidence="2" type="ORF">C1I91_27585</name>
</gene>
<keyword evidence="1" id="KW-0472">Membrane</keyword>
<accession>A0A3R5TJT4</accession>
<keyword evidence="1" id="KW-0812">Transmembrane</keyword>
<proteinExistence type="predicted"/>
<dbReference type="RefSeq" id="WP_128215795.1">
    <property type="nucleotide sequence ID" value="NZ_CP025746.1"/>
</dbReference>
<evidence type="ECO:0000313" key="2">
    <source>
        <dbReference type="EMBL" id="QAA35101.1"/>
    </source>
</evidence>
<organism evidence="2 3">
    <name type="scientific">Clostridium manihotivorum</name>
    <dbReference type="NCBI Taxonomy" id="2320868"/>
    <lineage>
        <taxon>Bacteria</taxon>
        <taxon>Bacillati</taxon>
        <taxon>Bacillota</taxon>
        <taxon>Clostridia</taxon>
        <taxon>Eubacteriales</taxon>
        <taxon>Clostridiaceae</taxon>
        <taxon>Clostridium</taxon>
    </lineage>
</organism>
<keyword evidence="3" id="KW-1185">Reference proteome</keyword>
<evidence type="ECO:0000256" key="1">
    <source>
        <dbReference type="SAM" id="Phobius"/>
    </source>
</evidence>
<protein>
    <recommendedName>
        <fullName evidence="4">DUF4878 domain-containing protein</fullName>
    </recommendedName>
</protein>
<keyword evidence="1" id="KW-1133">Transmembrane helix</keyword>
<dbReference type="AlphaFoldDB" id="A0A3R5TJT4"/>